<feature type="region of interest" description="Disordered" evidence="1">
    <location>
        <begin position="36"/>
        <end position="162"/>
    </location>
</feature>
<reference evidence="4" key="1">
    <citation type="journal article" date="2019" name="Int. J. Syst. Evol. Microbiol.">
        <title>The Global Catalogue of Microorganisms (GCM) 10K type strain sequencing project: providing services to taxonomists for standard genome sequencing and annotation.</title>
        <authorList>
            <consortium name="The Broad Institute Genomics Platform"/>
            <consortium name="The Broad Institute Genome Sequencing Center for Infectious Disease"/>
            <person name="Wu L."/>
            <person name="Ma J."/>
        </authorList>
    </citation>
    <scope>NUCLEOTIDE SEQUENCE [LARGE SCALE GENOMIC DNA]</scope>
    <source>
        <strain evidence="4">NBRC 106310</strain>
    </source>
</reference>
<gene>
    <name evidence="3" type="ORF">GCM10025863_18050</name>
</gene>
<sequence length="321" mass="31282">MPADAAVPLPGADPTAAPPVTAAPLLVQDSDVAGVRASAAPADPPSGVSAAGRATAGQGTDAQAAAPQAPADQPVLHPLRQPTPSPVTGEMPTSPVTGETPMGGRAAVALEPADAAPAGSTTSATPATPATAATAAPTALPTPTQIPTPAPTAAPSDASRPALLPQVTAPVVALARSAEGEHSITLTVSPENLGPVTVRAHISSGGIRLELHAPSDAGRDALRTILTDLRRDLSVAAPGASLSVAPTDSSASATPSHTRSDGQPNPSADGQSQRDGQGRTGAEHQPPGAGSAHAGPAPASVDLPRTEALTASSPLRIDVYA</sequence>
<feature type="compositionally biased region" description="Low complexity" evidence="1">
    <location>
        <begin position="14"/>
        <end position="23"/>
    </location>
</feature>
<protein>
    <recommendedName>
        <fullName evidence="2">Flagellar hook-length control protein-like C-terminal domain-containing protein</fullName>
    </recommendedName>
</protein>
<feature type="region of interest" description="Disordered" evidence="1">
    <location>
        <begin position="237"/>
        <end position="321"/>
    </location>
</feature>
<evidence type="ECO:0000259" key="2">
    <source>
        <dbReference type="Pfam" id="PF02120"/>
    </source>
</evidence>
<dbReference type="RefSeq" id="WP_286299151.1">
    <property type="nucleotide sequence ID" value="NZ_AP027728.1"/>
</dbReference>
<evidence type="ECO:0000256" key="1">
    <source>
        <dbReference type="SAM" id="MobiDB-lite"/>
    </source>
</evidence>
<dbReference type="CDD" id="cd17470">
    <property type="entry name" value="T3SS_Flik_C"/>
    <property type="match status" value="1"/>
</dbReference>
<dbReference type="EMBL" id="AP027728">
    <property type="protein sequence ID" value="BDZ39191.1"/>
    <property type="molecule type" value="Genomic_DNA"/>
</dbReference>
<organism evidence="3 4">
    <name type="scientific">Microbacterium suwonense</name>
    <dbReference type="NCBI Taxonomy" id="683047"/>
    <lineage>
        <taxon>Bacteria</taxon>
        <taxon>Bacillati</taxon>
        <taxon>Actinomycetota</taxon>
        <taxon>Actinomycetes</taxon>
        <taxon>Micrococcales</taxon>
        <taxon>Microbacteriaceae</taxon>
        <taxon>Microbacterium</taxon>
    </lineage>
</organism>
<dbReference type="Pfam" id="PF02120">
    <property type="entry name" value="Flg_hook"/>
    <property type="match status" value="1"/>
</dbReference>
<feature type="compositionally biased region" description="Low complexity" evidence="1">
    <location>
        <begin position="50"/>
        <end position="74"/>
    </location>
</feature>
<evidence type="ECO:0000313" key="3">
    <source>
        <dbReference type="EMBL" id="BDZ39191.1"/>
    </source>
</evidence>
<accession>A0ABM8FU35</accession>
<dbReference type="InterPro" id="IPR021136">
    <property type="entry name" value="Flagellar_hook_control-like_C"/>
</dbReference>
<feature type="domain" description="Flagellar hook-length control protein-like C-terminal" evidence="2">
    <location>
        <begin position="176"/>
        <end position="234"/>
    </location>
</feature>
<dbReference type="Proteomes" id="UP001321543">
    <property type="component" value="Chromosome"/>
</dbReference>
<feature type="compositionally biased region" description="Low complexity" evidence="1">
    <location>
        <begin position="153"/>
        <end position="162"/>
    </location>
</feature>
<feature type="compositionally biased region" description="Low complexity" evidence="1">
    <location>
        <begin position="243"/>
        <end position="257"/>
    </location>
</feature>
<evidence type="ECO:0000313" key="4">
    <source>
        <dbReference type="Proteomes" id="UP001321543"/>
    </source>
</evidence>
<feature type="compositionally biased region" description="Low complexity" evidence="1">
    <location>
        <begin position="106"/>
        <end position="143"/>
    </location>
</feature>
<dbReference type="Gene3D" id="3.30.750.140">
    <property type="match status" value="1"/>
</dbReference>
<name>A0ABM8FU35_9MICO</name>
<dbReference type="InterPro" id="IPR038610">
    <property type="entry name" value="FliK-like_C_sf"/>
</dbReference>
<keyword evidence="4" id="KW-1185">Reference proteome</keyword>
<feature type="region of interest" description="Disordered" evidence="1">
    <location>
        <begin position="1"/>
        <end position="23"/>
    </location>
</feature>
<feature type="compositionally biased region" description="Low complexity" evidence="1">
    <location>
        <begin position="286"/>
        <end position="300"/>
    </location>
</feature>
<proteinExistence type="predicted"/>
<feature type="compositionally biased region" description="Polar residues" evidence="1">
    <location>
        <begin position="261"/>
        <end position="275"/>
    </location>
</feature>